<protein>
    <submittedName>
        <fullName evidence="1">Hypothetical conserved protein</fullName>
    </submittedName>
</protein>
<dbReference type="EMBL" id="AP011797">
    <property type="protein sequence ID" value="BAL58223.1"/>
    <property type="molecule type" value="Genomic_DNA"/>
</dbReference>
<organism evidence="1">
    <name type="scientific">uncultured prokaryote</name>
    <dbReference type="NCBI Taxonomy" id="198431"/>
    <lineage>
        <taxon>unclassified sequences</taxon>
        <taxon>environmental samples</taxon>
    </lineage>
</organism>
<reference evidence="1" key="2">
    <citation type="journal article" date="2012" name="PLoS ONE">
        <title>A Deeply Branching Thermophilic Bacterium with an Ancient Acetyl-CoA Pathway Dominates a Subsurface Ecosystem.</title>
        <authorList>
            <person name="Takami H."/>
            <person name="Noguchi H."/>
            <person name="Takaki Y."/>
            <person name="Uchiyama I."/>
            <person name="Toyoda A."/>
            <person name="Nishi S."/>
            <person name="Chee G.-J."/>
            <person name="Arai W."/>
            <person name="Nunoura T."/>
            <person name="Itoh T."/>
            <person name="Hattori M."/>
            <person name="Takai K."/>
        </authorList>
    </citation>
    <scope>NUCLEOTIDE SEQUENCE</scope>
</reference>
<dbReference type="AlphaFoldDB" id="H5SPY7"/>
<reference evidence="1" key="1">
    <citation type="journal article" date="2005" name="Environ. Microbiol.">
        <title>Genetic and functional properties of uncultivated thermophilic crenarchaeotes from a subsurface gold mine as revealed by analysis of genome fragments.</title>
        <authorList>
            <person name="Nunoura T."/>
            <person name="Hirayama H."/>
            <person name="Takami H."/>
            <person name="Oida H."/>
            <person name="Nishi S."/>
            <person name="Shimamura S."/>
            <person name="Suzuki Y."/>
            <person name="Inagaki F."/>
            <person name="Takai K."/>
            <person name="Nealson K.H."/>
            <person name="Horikoshi K."/>
        </authorList>
    </citation>
    <scope>NUCLEOTIDE SEQUENCE</scope>
</reference>
<gene>
    <name evidence="1" type="ORF">HGMM_F55D02C23</name>
</gene>
<sequence length="421" mass="49590">MGEEKKLEEIIEKVEKEGFFSDLEHLILSKDWKEKLQPDTSRVAFLPVRPDWNEPRKMWGYYNPLTGLFYPTDALMVLLNAYRDYVKNKDPNKKYFIILDEMNLARVEYYMSDLLSLMENMCSVTEDGEKIQISEMAMVHPLSRCVLSRLPEEEEWKKHKEEWKKYVKEENGELKWEITGEKYCMEECKGCPYQALKEGVKTQEKTDDKKEDFIKAFQPIPPRIAYPENLVIIGTVNVDETTFSFAPKVLDRAFVVEFNEVHVKEYCEEYGIGNEKFKNFVKDLHQILKPANLHFGYRVISEMWKYLKKNGEQDSPSDDSLDFLLCSKVLPKIHGGEERVGKVLEGLLAFCATEIEEAKKTFEVEGWHRKVEIIKEDDKEKLIIKDEKGETKEIHLRFPKSAQKILEMYRRLKDTGYCSFF</sequence>
<proteinExistence type="predicted"/>
<accession>H5SPY7</accession>
<evidence type="ECO:0000313" key="1">
    <source>
        <dbReference type="EMBL" id="BAL58223.1"/>
    </source>
</evidence>
<name>H5SPY7_9ZZZZ</name>